<dbReference type="Proteomes" id="UP000234681">
    <property type="component" value="Chromosome 7"/>
</dbReference>
<name>A6IFY2_RAT</name>
<evidence type="ECO:0000256" key="1">
    <source>
        <dbReference type="SAM" id="MobiDB-lite"/>
    </source>
</evidence>
<sequence>MIQEDLWANQAGPDDGLPSTKSRLMESFLRSSLLGLAQLSTVAGAKGDDPK</sequence>
<organism evidence="2 3">
    <name type="scientific">Rattus norvegicus</name>
    <name type="common">Rat</name>
    <dbReference type="NCBI Taxonomy" id="10116"/>
    <lineage>
        <taxon>Eukaryota</taxon>
        <taxon>Metazoa</taxon>
        <taxon>Chordata</taxon>
        <taxon>Craniata</taxon>
        <taxon>Vertebrata</taxon>
        <taxon>Euteleostomi</taxon>
        <taxon>Mammalia</taxon>
        <taxon>Eutheria</taxon>
        <taxon>Euarchontoglires</taxon>
        <taxon>Glires</taxon>
        <taxon>Rodentia</taxon>
        <taxon>Myomorpha</taxon>
        <taxon>Muroidea</taxon>
        <taxon>Muridae</taxon>
        <taxon>Murinae</taxon>
        <taxon>Rattus</taxon>
    </lineage>
</organism>
<evidence type="ECO:0000313" key="2">
    <source>
        <dbReference type="EMBL" id="EDM16916.1"/>
    </source>
</evidence>
<protein>
    <submittedName>
        <fullName evidence="2">RCG63705</fullName>
    </submittedName>
</protein>
<dbReference type="AlphaFoldDB" id="A6IFY2"/>
<dbReference type="EMBL" id="CH473960">
    <property type="protein sequence ID" value="EDM16916.1"/>
    <property type="molecule type" value="Genomic_DNA"/>
</dbReference>
<reference evidence="2 3" key="1">
    <citation type="submission" date="2005-09" db="EMBL/GenBank/DDBJ databases">
        <authorList>
            <person name="Mural R.J."/>
            <person name="Li P.W."/>
            <person name="Adams M.D."/>
            <person name="Amanatides P.G."/>
            <person name="Baden-Tillson H."/>
            <person name="Barnstead M."/>
            <person name="Chin S.H."/>
            <person name="Dew I."/>
            <person name="Evans C.A."/>
            <person name="Ferriera S."/>
            <person name="Flanigan M."/>
            <person name="Fosler C."/>
            <person name="Glodek A."/>
            <person name="Gu Z."/>
            <person name="Holt R.A."/>
            <person name="Jennings D."/>
            <person name="Kraft C.L."/>
            <person name="Lu F."/>
            <person name="Nguyen T."/>
            <person name="Nusskern D.R."/>
            <person name="Pfannkoch C.M."/>
            <person name="Sitter C."/>
            <person name="Sutton G.G."/>
            <person name="Venter J.C."/>
            <person name="Wang Z."/>
            <person name="Woodage T."/>
            <person name="Zheng X.H."/>
            <person name="Zhong F."/>
        </authorList>
    </citation>
    <scope>NUCLEOTIDE SEQUENCE [LARGE SCALE GENOMIC DNA]</scope>
    <source>
        <strain>BN</strain>
        <strain evidence="3">Sprague-Dawley</strain>
    </source>
</reference>
<evidence type="ECO:0000313" key="3">
    <source>
        <dbReference type="Proteomes" id="UP000234681"/>
    </source>
</evidence>
<gene>
    <name evidence="2" type="ORF">rCG_63705</name>
</gene>
<accession>A6IFY2</accession>
<feature type="region of interest" description="Disordered" evidence="1">
    <location>
        <begin position="1"/>
        <end position="21"/>
    </location>
</feature>
<proteinExistence type="predicted"/>